<evidence type="ECO:0000256" key="7">
    <source>
        <dbReference type="ARBA" id="ARBA00053047"/>
    </source>
</evidence>
<comment type="subcellular location">
    <subcellularLocation>
        <location evidence="2">Cytoplasm</location>
    </subcellularLocation>
    <subcellularLocation>
        <location evidence="1">Nucleus</location>
    </subcellularLocation>
</comment>
<organism evidence="9 10">
    <name type="scientific">Hyalella azteca</name>
    <name type="common">Amphipod</name>
    <dbReference type="NCBI Taxonomy" id="294128"/>
    <lineage>
        <taxon>Eukaryota</taxon>
        <taxon>Metazoa</taxon>
        <taxon>Ecdysozoa</taxon>
        <taxon>Arthropoda</taxon>
        <taxon>Crustacea</taxon>
        <taxon>Multicrustacea</taxon>
        <taxon>Malacostraca</taxon>
        <taxon>Eumalacostraca</taxon>
        <taxon>Peracarida</taxon>
        <taxon>Amphipoda</taxon>
        <taxon>Senticaudata</taxon>
        <taxon>Talitrida</taxon>
        <taxon>Talitroidea</taxon>
        <taxon>Hyalellidae</taxon>
        <taxon>Hyalella</taxon>
    </lineage>
</organism>
<dbReference type="PANTHER" id="PTHR31283:SF5">
    <property type="entry name" value="EKC_KEOPS COMPLEX SUBUNIT LAGE3"/>
    <property type="match status" value="1"/>
</dbReference>
<dbReference type="RefSeq" id="XP_047740665.1">
    <property type="nucleotide sequence ID" value="XM_047884709.1"/>
</dbReference>
<dbReference type="Pfam" id="PF09341">
    <property type="entry name" value="Pcc1"/>
    <property type="match status" value="1"/>
</dbReference>
<dbReference type="Proteomes" id="UP000694843">
    <property type="component" value="Unplaced"/>
</dbReference>
<dbReference type="KEGG" id="hazt:108674102"/>
<sequence>MNSSLQINLNYSAIEAAVEAHNGLLEKTAARLIPQLSRLTISFSVTRPSIQELKLAASEVLESLSLASKENIKVATVANVDCKIVTDSSSSREAEIIVESLRVDREPKRSNTSKTLSVQDNACHIDLSAPDVREIRTATNSLLDRLHLVTETIRRFGPACPASKKLCSHQIP</sequence>
<name>A0A8B7NUT1_HYAAZ</name>
<comment type="function">
    <text evidence="7">Component of the EKC/KEOPS complex that is required for the formation of a threonylcarbamoyl group on adenosine at position 37 (t(6)A37) in tRNAs that read codons beginning with adenine. The complex is probably involved in the transfer of the threonylcarbamoyl moiety of threonylcarbamoyl-AMP (TC-AMP) to the N6 group of A37. LAGE3 functions as a dimerization module for the complex.</text>
</comment>
<evidence type="ECO:0000256" key="5">
    <source>
        <dbReference type="ARBA" id="ARBA00022694"/>
    </source>
</evidence>
<dbReference type="GO" id="GO:0005634">
    <property type="term" value="C:nucleus"/>
    <property type="evidence" value="ECO:0007669"/>
    <property type="project" value="UniProtKB-SubCell"/>
</dbReference>
<evidence type="ECO:0000313" key="10">
    <source>
        <dbReference type="RefSeq" id="XP_018017498.1"/>
    </source>
</evidence>
<protein>
    <recommendedName>
        <fullName evidence="8">L antigen family member 3</fullName>
    </recommendedName>
</protein>
<keyword evidence="9" id="KW-1185">Reference proteome</keyword>
<evidence type="ECO:0000256" key="4">
    <source>
        <dbReference type="ARBA" id="ARBA00022490"/>
    </source>
</evidence>
<dbReference type="OrthoDB" id="10025739at2759"/>
<comment type="similarity">
    <text evidence="3">Belongs to the CTAG/PCC1 family.</text>
</comment>
<dbReference type="GO" id="GO:0000408">
    <property type="term" value="C:EKC/KEOPS complex"/>
    <property type="evidence" value="ECO:0007669"/>
    <property type="project" value="TreeGrafter"/>
</dbReference>
<keyword evidence="4" id="KW-0963">Cytoplasm</keyword>
<evidence type="ECO:0000256" key="6">
    <source>
        <dbReference type="ARBA" id="ARBA00023242"/>
    </source>
</evidence>
<gene>
    <name evidence="10 11" type="primary">LOC108674102</name>
</gene>
<evidence type="ECO:0000313" key="9">
    <source>
        <dbReference type="Proteomes" id="UP000694843"/>
    </source>
</evidence>
<evidence type="ECO:0000256" key="3">
    <source>
        <dbReference type="ARBA" id="ARBA00007073"/>
    </source>
</evidence>
<dbReference type="PANTHER" id="PTHR31283">
    <property type="entry name" value="EKC/KEOPS COMPLEX SUBUNIT PCC1 FAMILY MEMBER"/>
    <property type="match status" value="1"/>
</dbReference>
<dbReference type="GO" id="GO:0005737">
    <property type="term" value="C:cytoplasm"/>
    <property type="evidence" value="ECO:0007669"/>
    <property type="project" value="UniProtKB-SubCell"/>
</dbReference>
<keyword evidence="5" id="KW-0819">tRNA processing</keyword>
<dbReference type="FunFam" id="3.30.310.50:FF:000005">
    <property type="entry name" value="L antigen family member 3"/>
    <property type="match status" value="1"/>
</dbReference>
<keyword evidence="6" id="KW-0539">Nucleus</keyword>
<accession>A0A8B7NUT1</accession>
<proteinExistence type="inferred from homology"/>
<evidence type="ECO:0000256" key="1">
    <source>
        <dbReference type="ARBA" id="ARBA00004123"/>
    </source>
</evidence>
<dbReference type="GO" id="GO:0070525">
    <property type="term" value="P:tRNA threonylcarbamoyladenosine metabolic process"/>
    <property type="evidence" value="ECO:0007669"/>
    <property type="project" value="TreeGrafter"/>
</dbReference>
<dbReference type="InterPro" id="IPR015419">
    <property type="entry name" value="CTAG/Pcc1"/>
</dbReference>
<dbReference type="RefSeq" id="XP_018017498.1">
    <property type="nucleotide sequence ID" value="XM_018162009.2"/>
</dbReference>
<reference evidence="10 11" key="1">
    <citation type="submission" date="2025-04" db="UniProtKB">
        <authorList>
            <consortium name="RefSeq"/>
        </authorList>
    </citation>
    <scope>IDENTIFICATION</scope>
    <source>
        <tissue evidence="10 11">Whole organism</tissue>
    </source>
</reference>
<dbReference type="Gene3D" id="3.30.310.50">
    <property type="entry name" value="Alpha-D-phosphohexomutase, C-terminal domain"/>
    <property type="match status" value="1"/>
</dbReference>
<dbReference type="CTD" id="8674046"/>
<evidence type="ECO:0000256" key="2">
    <source>
        <dbReference type="ARBA" id="ARBA00004496"/>
    </source>
</evidence>
<evidence type="ECO:0000313" key="11">
    <source>
        <dbReference type="RefSeq" id="XP_047740665.1"/>
    </source>
</evidence>
<dbReference type="GeneID" id="108674102"/>
<dbReference type="GO" id="GO:0008033">
    <property type="term" value="P:tRNA processing"/>
    <property type="evidence" value="ECO:0007669"/>
    <property type="project" value="UniProtKB-KW"/>
</dbReference>
<dbReference type="AlphaFoldDB" id="A0A8B7NUT1"/>
<evidence type="ECO:0000256" key="8">
    <source>
        <dbReference type="ARBA" id="ARBA00076355"/>
    </source>
</evidence>